<name>A0A371F174_MUCPR</name>
<dbReference type="AlphaFoldDB" id="A0A371F174"/>
<reference evidence="1" key="1">
    <citation type="submission" date="2018-05" db="EMBL/GenBank/DDBJ databases">
        <title>Draft genome of Mucuna pruriens seed.</title>
        <authorList>
            <person name="Nnadi N.E."/>
            <person name="Vos R."/>
            <person name="Hasami M.H."/>
            <person name="Devisetty U.K."/>
            <person name="Aguiy J.C."/>
        </authorList>
    </citation>
    <scope>NUCLEOTIDE SEQUENCE [LARGE SCALE GENOMIC DNA]</scope>
    <source>
        <strain evidence="1">JCA_2017</strain>
    </source>
</reference>
<evidence type="ECO:0000313" key="1">
    <source>
        <dbReference type="EMBL" id="RDX71964.1"/>
    </source>
</evidence>
<comment type="caution">
    <text evidence="1">The sequence shown here is derived from an EMBL/GenBank/DDBJ whole genome shotgun (WGS) entry which is preliminary data.</text>
</comment>
<accession>A0A371F174</accession>
<gene>
    <name evidence="1" type="ORF">CR513_48620</name>
</gene>
<proteinExistence type="predicted"/>
<feature type="non-terminal residue" evidence="1">
    <location>
        <position position="1"/>
    </location>
</feature>
<organism evidence="1 2">
    <name type="scientific">Mucuna pruriens</name>
    <name type="common">Velvet bean</name>
    <name type="synonym">Dolichos pruriens</name>
    <dbReference type="NCBI Taxonomy" id="157652"/>
    <lineage>
        <taxon>Eukaryota</taxon>
        <taxon>Viridiplantae</taxon>
        <taxon>Streptophyta</taxon>
        <taxon>Embryophyta</taxon>
        <taxon>Tracheophyta</taxon>
        <taxon>Spermatophyta</taxon>
        <taxon>Magnoliopsida</taxon>
        <taxon>eudicotyledons</taxon>
        <taxon>Gunneridae</taxon>
        <taxon>Pentapetalae</taxon>
        <taxon>rosids</taxon>
        <taxon>fabids</taxon>
        <taxon>Fabales</taxon>
        <taxon>Fabaceae</taxon>
        <taxon>Papilionoideae</taxon>
        <taxon>50 kb inversion clade</taxon>
        <taxon>NPAAA clade</taxon>
        <taxon>indigoferoid/millettioid clade</taxon>
        <taxon>Phaseoleae</taxon>
        <taxon>Mucuna</taxon>
    </lineage>
</organism>
<protein>
    <submittedName>
        <fullName evidence="1">Uncharacterized protein</fullName>
    </submittedName>
</protein>
<evidence type="ECO:0000313" key="2">
    <source>
        <dbReference type="Proteomes" id="UP000257109"/>
    </source>
</evidence>
<sequence>MVHCSSLERVCHAAKVGEGDFVYMYEIVLMDLGVTLPLDHFAVDVLRILGVTPSQLHPNGTRDDFINPSLLESLYYPSRQEDWLGVSRPFVVDESLQCLYDFL</sequence>
<dbReference type="EMBL" id="QJKJ01011115">
    <property type="protein sequence ID" value="RDX71964.1"/>
    <property type="molecule type" value="Genomic_DNA"/>
</dbReference>
<keyword evidence="2" id="KW-1185">Reference proteome</keyword>
<dbReference type="Proteomes" id="UP000257109">
    <property type="component" value="Unassembled WGS sequence"/>
</dbReference>